<evidence type="ECO:0000259" key="5">
    <source>
        <dbReference type="Pfam" id="PF00155"/>
    </source>
</evidence>
<evidence type="ECO:0000256" key="4">
    <source>
        <dbReference type="RuleBase" id="RU000481"/>
    </source>
</evidence>
<dbReference type="Pfam" id="PF00155">
    <property type="entry name" value="Aminotran_1_2"/>
    <property type="match status" value="1"/>
</dbReference>
<dbReference type="InterPro" id="IPR004839">
    <property type="entry name" value="Aminotransferase_I/II_large"/>
</dbReference>
<name>A0A5C6ZKC9_9FLAO</name>
<dbReference type="RefSeq" id="WP_147084883.1">
    <property type="nucleotide sequence ID" value="NZ_VORM01000001.1"/>
</dbReference>
<accession>A0A5C6ZKC9</accession>
<dbReference type="Proteomes" id="UP000321578">
    <property type="component" value="Unassembled WGS sequence"/>
</dbReference>
<reference evidence="6 7" key="1">
    <citation type="submission" date="2019-08" db="EMBL/GenBank/DDBJ databases">
        <title>Genomes of Subsaximicrobium wynnwilliamsii strains.</title>
        <authorList>
            <person name="Bowman J.P."/>
        </authorList>
    </citation>
    <scope>NUCLEOTIDE SEQUENCE [LARGE SCALE GENOMIC DNA]</scope>
    <source>
        <strain evidence="6 7">2-80-2</strain>
    </source>
</reference>
<dbReference type="SUPFAM" id="SSF53383">
    <property type="entry name" value="PLP-dependent transferases"/>
    <property type="match status" value="1"/>
</dbReference>
<dbReference type="PANTHER" id="PTHR42832:SF3">
    <property type="entry name" value="L-GLUTAMINE--4-(METHYLSULFANYL)-2-OXOBUTANOATE AMINOTRANSFERASE"/>
    <property type="match status" value="1"/>
</dbReference>
<dbReference type="InterPro" id="IPR015421">
    <property type="entry name" value="PyrdxlP-dep_Trfase_major"/>
</dbReference>
<evidence type="ECO:0000313" key="6">
    <source>
        <dbReference type="EMBL" id="TXD90781.1"/>
    </source>
</evidence>
<dbReference type="OrthoDB" id="9802328at2"/>
<protein>
    <recommendedName>
        <fullName evidence="4">Aminotransferase</fullName>
        <ecNumber evidence="4">2.6.1.-</ecNumber>
    </recommendedName>
</protein>
<organism evidence="6 7">
    <name type="scientific">Subsaximicrobium wynnwilliamsii</name>
    <dbReference type="NCBI Taxonomy" id="291179"/>
    <lineage>
        <taxon>Bacteria</taxon>
        <taxon>Pseudomonadati</taxon>
        <taxon>Bacteroidota</taxon>
        <taxon>Flavobacteriia</taxon>
        <taxon>Flavobacteriales</taxon>
        <taxon>Flavobacteriaceae</taxon>
        <taxon>Subsaximicrobium</taxon>
    </lineage>
</organism>
<evidence type="ECO:0000313" key="7">
    <source>
        <dbReference type="Proteomes" id="UP000321578"/>
    </source>
</evidence>
<dbReference type="Gene3D" id="3.40.640.10">
    <property type="entry name" value="Type I PLP-dependent aspartate aminotransferase-like (Major domain)"/>
    <property type="match status" value="1"/>
</dbReference>
<keyword evidence="7" id="KW-1185">Reference proteome</keyword>
<dbReference type="GO" id="GO:0030170">
    <property type="term" value="F:pyridoxal phosphate binding"/>
    <property type="evidence" value="ECO:0007669"/>
    <property type="project" value="InterPro"/>
</dbReference>
<keyword evidence="3 4" id="KW-0808">Transferase</keyword>
<dbReference type="PROSITE" id="PS00105">
    <property type="entry name" value="AA_TRANSFER_CLASS_1"/>
    <property type="match status" value="1"/>
</dbReference>
<dbReference type="EC" id="2.6.1.-" evidence="4"/>
<dbReference type="Gene3D" id="3.90.1150.10">
    <property type="entry name" value="Aspartate Aminotransferase, domain 1"/>
    <property type="match status" value="1"/>
</dbReference>
<comment type="cofactor">
    <cofactor evidence="1 4">
        <name>pyridoxal 5'-phosphate</name>
        <dbReference type="ChEBI" id="CHEBI:597326"/>
    </cofactor>
</comment>
<dbReference type="InterPro" id="IPR015424">
    <property type="entry name" value="PyrdxlP-dep_Trfase"/>
</dbReference>
<dbReference type="CDD" id="cd00609">
    <property type="entry name" value="AAT_like"/>
    <property type="match status" value="1"/>
</dbReference>
<evidence type="ECO:0000256" key="3">
    <source>
        <dbReference type="ARBA" id="ARBA00022679"/>
    </source>
</evidence>
<proteinExistence type="inferred from homology"/>
<dbReference type="InterPro" id="IPR015422">
    <property type="entry name" value="PyrdxlP-dep_Trfase_small"/>
</dbReference>
<gene>
    <name evidence="6" type="ORF">ESY86_02125</name>
</gene>
<evidence type="ECO:0000256" key="2">
    <source>
        <dbReference type="ARBA" id="ARBA00022576"/>
    </source>
</evidence>
<dbReference type="EMBL" id="VORO01000002">
    <property type="protein sequence ID" value="TXD90781.1"/>
    <property type="molecule type" value="Genomic_DNA"/>
</dbReference>
<comment type="similarity">
    <text evidence="4">Belongs to the class-I pyridoxal-phosphate-dependent aminotransferase family.</text>
</comment>
<comment type="caution">
    <text evidence="6">The sequence shown here is derived from an EMBL/GenBank/DDBJ whole genome shotgun (WGS) entry which is preliminary data.</text>
</comment>
<evidence type="ECO:0000256" key="1">
    <source>
        <dbReference type="ARBA" id="ARBA00001933"/>
    </source>
</evidence>
<dbReference type="GO" id="GO:0008483">
    <property type="term" value="F:transaminase activity"/>
    <property type="evidence" value="ECO:0007669"/>
    <property type="project" value="UniProtKB-KW"/>
</dbReference>
<dbReference type="AlphaFoldDB" id="A0A5C6ZKC9"/>
<keyword evidence="2 4" id="KW-0032">Aminotransferase</keyword>
<dbReference type="InterPro" id="IPR004838">
    <property type="entry name" value="NHTrfase_class1_PyrdxlP-BS"/>
</dbReference>
<dbReference type="InterPro" id="IPR050881">
    <property type="entry name" value="LL-DAP_aminotransferase"/>
</dbReference>
<feature type="domain" description="Aminotransferase class I/classII large" evidence="5">
    <location>
        <begin position="32"/>
        <end position="380"/>
    </location>
</feature>
<sequence>MIAVANRLAHVEEYYFSKKLREVAALKAKGKPIINLGIGSPDLAPPERVLNGLVEAFEEPSAHKYQSYQGIPELREAIAKFYRTQFKTYLNADNEILPLMGSKEGIFHVSLAFLNPGDEVLIPNPGYPTYASVTNLVGATPVFYDLTETNDWHPDLLALEKRGLKKVKLMWVNYPHMPTGATASNKLFEDLIGFAKRNDILLVNDNPYSFVLNPKPRSILKYKGAKDVCLELNSLSKTFNMAGWRVGMLLGHETYLKAVLKVKSNMDSGMFLGIQRGAIEALDCSELWYGSLNSVYQERREVAWKIADVLKCTYDKNATGLFIWAKLPEHIDAEDYVDTILKERSIFIAPGTIFGSNGKGYIRISLCAELEEMEEALARLR</sequence>
<dbReference type="PANTHER" id="PTHR42832">
    <property type="entry name" value="AMINO ACID AMINOTRANSFERASE"/>
    <property type="match status" value="1"/>
</dbReference>